<feature type="region of interest" description="Disordered" evidence="1">
    <location>
        <begin position="100"/>
        <end position="130"/>
    </location>
</feature>
<feature type="region of interest" description="Disordered" evidence="1">
    <location>
        <begin position="36"/>
        <end position="87"/>
    </location>
</feature>
<feature type="compositionally biased region" description="Low complexity" evidence="1">
    <location>
        <begin position="119"/>
        <end position="128"/>
    </location>
</feature>
<evidence type="ECO:0000313" key="2">
    <source>
        <dbReference type="EMBL" id="GAA5809149.1"/>
    </source>
</evidence>
<feature type="compositionally biased region" description="Polar residues" evidence="1">
    <location>
        <begin position="38"/>
        <end position="64"/>
    </location>
</feature>
<dbReference type="Proteomes" id="UP001473302">
    <property type="component" value="Unassembled WGS sequence"/>
</dbReference>
<feature type="region of interest" description="Disordered" evidence="1">
    <location>
        <begin position="286"/>
        <end position="310"/>
    </location>
</feature>
<keyword evidence="3" id="KW-1185">Reference proteome</keyword>
<sequence>MNHNKRTLAPAKIESKEANFSTNPNTRSLVLTKIAPKKTSSSTNANARSLTTTNIAPKKTSSFTHTHKRPLTLTNIAPKKATSFTNPNARSLATIDIASTEASSSTNPHTRSLTAADISSTETSSSTTRNVLSIKSKKQTGWYDDNDDTRHLCSYDVLMQFLLEDNGKEYDIYTGKLEGKKIDVVERAVKYFDEKGHSHRKGASIKSKLETIIKAYNIANDKKKSPSFREIDPSRKYALLEGICRGYKLIKQHRGNRPGEEELTVLRGNIPLSIPNAQEDVRIEREFDVGSDGGNEGEKRRPKKKAKLSASDLQKNHIADALKIHREMKREQYAHERKEAIRKIKMQLPEMLMKGIEYNLAKEIVDAILLSYEIAGYHT</sequence>
<proteinExistence type="predicted"/>
<name>A0ABP9YQK7_9FUNG</name>
<gene>
    <name evidence="2" type="ORF">MFLAVUS_002553</name>
</gene>
<evidence type="ECO:0000256" key="1">
    <source>
        <dbReference type="SAM" id="MobiDB-lite"/>
    </source>
</evidence>
<protein>
    <submittedName>
        <fullName evidence="2">Uncharacterized protein</fullName>
    </submittedName>
</protein>
<organism evidence="2 3">
    <name type="scientific">Mucor flavus</name>
    <dbReference type="NCBI Taxonomy" id="439312"/>
    <lineage>
        <taxon>Eukaryota</taxon>
        <taxon>Fungi</taxon>
        <taxon>Fungi incertae sedis</taxon>
        <taxon>Mucoromycota</taxon>
        <taxon>Mucoromycotina</taxon>
        <taxon>Mucoromycetes</taxon>
        <taxon>Mucorales</taxon>
        <taxon>Mucorineae</taxon>
        <taxon>Mucoraceae</taxon>
        <taxon>Mucor</taxon>
    </lineage>
</organism>
<dbReference type="EMBL" id="BAABUK010000004">
    <property type="protein sequence ID" value="GAA5809149.1"/>
    <property type="molecule type" value="Genomic_DNA"/>
</dbReference>
<evidence type="ECO:0000313" key="3">
    <source>
        <dbReference type="Proteomes" id="UP001473302"/>
    </source>
</evidence>
<feature type="compositionally biased region" description="Polar residues" evidence="1">
    <location>
        <begin position="100"/>
        <end position="113"/>
    </location>
</feature>
<reference evidence="2 3" key="1">
    <citation type="submission" date="2024-04" db="EMBL/GenBank/DDBJ databases">
        <title>genome sequences of Mucor flavus KT1a and Helicostylum pulchrum KT1b strains isolated from the surface of a dry-aged beef.</title>
        <authorList>
            <person name="Toyotome T."/>
            <person name="Hosono M."/>
            <person name="Torimaru M."/>
            <person name="Fukuda K."/>
            <person name="Mikami N."/>
        </authorList>
    </citation>
    <scope>NUCLEOTIDE SEQUENCE [LARGE SCALE GENOMIC DNA]</scope>
    <source>
        <strain evidence="2 3">KT1a</strain>
    </source>
</reference>
<accession>A0ABP9YQK7</accession>
<comment type="caution">
    <text evidence="2">The sequence shown here is derived from an EMBL/GenBank/DDBJ whole genome shotgun (WGS) entry which is preliminary data.</text>
</comment>